<accession>A0ABY1NZI0</accession>
<protein>
    <submittedName>
        <fullName evidence="2">Uncharacterized protein</fullName>
    </submittedName>
</protein>
<dbReference type="Proteomes" id="UP001157961">
    <property type="component" value="Unassembled WGS sequence"/>
</dbReference>
<evidence type="ECO:0000256" key="1">
    <source>
        <dbReference type="SAM" id="MobiDB-lite"/>
    </source>
</evidence>
<organism evidence="2 3">
    <name type="scientific">Shimia sagamensis</name>
    <dbReference type="NCBI Taxonomy" id="1566352"/>
    <lineage>
        <taxon>Bacteria</taxon>
        <taxon>Pseudomonadati</taxon>
        <taxon>Pseudomonadota</taxon>
        <taxon>Alphaproteobacteria</taxon>
        <taxon>Rhodobacterales</taxon>
        <taxon>Roseobacteraceae</taxon>
    </lineage>
</organism>
<evidence type="ECO:0000313" key="2">
    <source>
        <dbReference type="EMBL" id="SMP22378.1"/>
    </source>
</evidence>
<keyword evidence="3" id="KW-1185">Reference proteome</keyword>
<proteinExistence type="predicted"/>
<dbReference type="EMBL" id="FXTY01000004">
    <property type="protein sequence ID" value="SMP22378.1"/>
    <property type="molecule type" value="Genomic_DNA"/>
</dbReference>
<gene>
    <name evidence="2" type="ORF">SAMN06265373_104189</name>
</gene>
<evidence type="ECO:0000313" key="3">
    <source>
        <dbReference type="Proteomes" id="UP001157961"/>
    </source>
</evidence>
<comment type="caution">
    <text evidence="2">The sequence shown here is derived from an EMBL/GenBank/DDBJ whole genome shotgun (WGS) entry which is preliminary data.</text>
</comment>
<feature type="region of interest" description="Disordered" evidence="1">
    <location>
        <begin position="72"/>
        <end position="92"/>
    </location>
</feature>
<name>A0ABY1NZI0_9RHOB</name>
<sequence>MSVRRRPRLQSKSSAGIRRLAKGPSLSVAMDTVQEPVEAEAVLTEYRVKLVTKGLLGELLLGLSGGLPSNAYGANPTKSEGHTLRERRRFVL</sequence>
<reference evidence="2 3" key="1">
    <citation type="submission" date="2017-05" db="EMBL/GenBank/DDBJ databases">
        <authorList>
            <person name="Varghese N."/>
            <person name="Submissions S."/>
        </authorList>
    </citation>
    <scope>NUCLEOTIDE SEQUENCE [LARGE SCALE GENOMIC DNA]</scope>
    <source>
        <strain evidence="2 3">DSM 29734</strain>
    </source>
</reference>